<accession>A0A225AD59</accession>
<evidence type="ECO:0000313" key="2">
    <source>
        <dbReference type="Proteomes" id="UP000214365"/>
    </source>
</evidence>
<reference evidence="1 2" key="1">
    <citation type="submission" date="2015-06" db="EMBL/GenBank/DDBJ databases">
        <title>Talaromyces atroroseus IBT 11181 draft genome.</title>
        <authorList>
            <person name="Rasmussen K.B."/>
            <person name="Rasmussen S."/>
            <person name="Petersen B."/>
            <person name="Sicheritz-Ponten T."/>
            <person name="Mortensen U.H."/>
            <person name="Thrane U."/>
        </authorList>
    </citation>
    <scope>NUCLEOTIDE SEQUENCE [LARGE SCALE GENOMIC DNA]</scope>
    <source>
        <strain evidence="1 2">IBT 11181</strain>
    </source>
</reference>
<organism evidence="1 2">
    <name type="scientific">Talaromyces atroroseus</name>
    <dbReference type="NCBI Taxonomy" id="1441469"/>
    <lineage>
        <taxon>Eukaryota</taxon>
        <taxon>Fungi</taxon>
        <taxon>Dikarya</taxon>
        <taxon>Ascomycota</taxon>
        <taxon>Pezizomycotina</taxon>
        <taxon>Eurotiomycetes</taxon>
        <taxon>Eurotiomycetidae</taxon>
        <taxon>Eurotiales</taxon>
        <taxon>Trichocomaceae</taxon>
        <taxon>Talaromyces</taxon>
        <taxon>Talaromyces sect. Trachyspermi</taxon>
    </lineage>
</organism>
<sequence>MAYSTVDELLLSLGLTASTCLQYEYHNAENFLSVLDKEYERFEADNTRSQYIVFHRVTSRLFDQDLLFPENRLLTFESYFPTLEILLVKMENERHGVASRKFGHMLVVQLSHMNNDRLDNGLMPVGTAHFQTTDRIKRAHDSFRPRRFGSSRTRHWPSLVLEVGFSEPYRKLKEDAKWWLTSSNDEVKSVVVISLNQRYREIVVEKWINRGQPTVEYRTVISQEAGRKKINISNNQPLIIRFDDLFLRPANHNEHNITFSTDNWKEFADVVWESQFEQDYKQLAYYLKTTKR</sequence>
<proteinExistence type="predicted"/>
<name>A0A225AD59_TALAT</name>
<dbReference type="GeneID" id="31008640"/>
<dbReference type="EMBL" id="LFMY01000017">
    <property type="protein sequence ID" value="OKL55854.1"/>
    <property type="molecule type" value="Genomic_DNA"/>
</dbReference>
<dbReference type="RefSeq" id="XP_020115975.1">
    <property type="nucleotide sequence ID" value="XM_020263932.1"/>
</dbReference>
<comment type="caution">
    <text evidence="1">The sequence shown here is derived from an EMBL/GenBank/DDBJ whole genome shotgun (WGS) entry which is preliminary data.</text>
</comment>
<gene>
    <name evidence="1" type="ORF">UA08_08884</name>
</gene>
<dbReference type="OrthoDB" id="4226005at2759"/>
<dbReference type="Proteomes" id="UP000214365">
    <property type="component" value="Unassembled WGS sequence"/>
</dbReference>
<evidence type="ECO:0000313" key="1">
    <source>
        <dbReference type="EMBL" id="OKL55854.1"/>
    </source>
</evidence>
<dbReference type="AlphaFoldDB" id="A0A225AD59"/>
<keyword evidence="2" id="KW-1185">Reference proteome</keyword>
<protein>
    <submittedName>
        <fullName evidence="1">Uncharacterized protein</fullName>
    </submittedName>
</protein>